<dbReference type="AlphaFoldDB" id="A0A0P4RB45"/>
<dbReference type="InterPro" id="IPR057326">
    <property type="entry name" value="KR_dom"/>
</dbReference>
<comment type="caution">
    <text evidence="6">The sequence shown here is derived from an EMBL/GenBank/DDBJ whole genome shotgun (WGS) entry which is preliminary data.</text>
</comment>
<accession>A0A0P4RB45</accession>
<dbReference type="InterPro" id="IPR036291">
    <property type="entry name" value="NAD(P)-bd_dom_sf"/>
</dbReference>
<name>A0A0P4RB45_9ACTN</name>
<feature type="compositionally biased region" description="Basic and acidic residues" evidence="4">
    <location>
        <begin position="22"/>
        <end position="37"/>
    </location>
</feature>
<keyword evidence="7" id="KW-1185">Reference proteome</keyword>
<dbReference type="InterPro" id="IPR020904">
    <property type="entry name" value="Sc_DH/Rdtase_CS"/>
</dbReference>
<dbReference type="SUPFAM" id="SSF51735">
    <property type="entry name" value="NAD(P)-binding Rossmann-fold domains"/>
    <property type="match status" value="1"/>
</dbReference>
<dbReference type="PANTHER" id="PTHR44196">
    <property type="entry name" value="DEHYDROGENASE/REDUCTASE SDR FAMILY MEMBER 7B"/>
    <property type="match status" value="1"/>
</dbReference>
<gene>
    <name evidence="6" type="ORF">TPA0598_07_04760</name>
</gene>
<evidence type="ECO:0000256" key="1">
    <source>
        <dbReference type="ARBA" id="ARBA00006484"/>
    </source>
</evidence>
<dbReference type="FunFam" id="3.40.50.720:FF:000047">
    <property type="entry name" value="NADP-dependent L-serine/L-allo-threonine dehydrogenase"/>
    <property type="match status" value="1"/>
</dbReference>
<dbReference type="Pfam" id="PF00106">
    <property type="entry name" value="adh_short"/>
    <property type="match status" value="1"/>
</dbReference>
<dbReference type="EMBL" id="BBNO01000007">
    <property type="protein sequence ID" value="GAO10752.1"/>
    <property type="molecule type" value="Genomic_DNA"/>
</dbReference>
<dbReference type="PANTHER" id="PTHR44196:SF1">
    <property type="entry name" value="DEHYDROGENASE_REDUCTASE SDR FAMILY MEMBER 7B"/>
    <property type="match status" value="1"/>
</dbReference>
<sequence length="301" mass="31639">MARRGTDFRTVQSATPTEESEREERDAMGTGETEHAATAHRSASGAGRGVDRKPLTGSVALVTGASSGIGAATALALARQGCSLALVARRTGRLEELAEEIGAQGGASLAVTADLAAAPEARRTVDQTVGHFGRLDLLVNNAGFGARGAVTDSDPEDWERMVDLNLKAVLRMSHAALPHLLRAAHEGPRGVADLVTVSSVAGRVPRKDNSVYSATKHAVCCFSEALRQEVTGRQVRVGLVEPGMTSTEMTRGGSQAASAHGLPPETWLRAEDIARSVVFMVTQPPHVAVNELTVRPTAQER</sequence>
<dbReference type="GO" id="GO:0016616">
    <property type="term" value="F:oxidoreductase activity, acting on the CH-OH group of donors, NAD or NADP as acceptor"/>
    <property type="evidence" value="ECO:0007669"/>
    <property type="project" value="UniProtKB-ARBA"/>
</dbReference>
<dbReference type="InterPro" id="IPR002347">
    <property type="entry name" value="SDR_fam"/>
</dbReference>
<dbReference type="SMART" id="SM00822">
    <property type="entry name" value="PKS_KR"/>
    <property type="match status" value="1"/>
</dbReference>
<evidence type="ECO:0000256" key="3">
    <source>
        <dbReference type="RuleBase" id="RU000363"/>
    </source>
</evidence>
<keyword evidence="2" id="KW-0560">Oxidoreductase</keyword>
<proteinExistence type="inferred from homology"/>
<feature type="domain" description="Ketoreductase" evidence="5">
    <location>
        <begin position="58"/>
        <end position="245"/>
    </location>
</feature>
<dbReference type="Proteomes" id="UP000048965">
    <property type="component" value="Unassembled WGS sequence"/>
</dbReference>
<dbReference type="PRINTS" id="PR00080">
    <property type="entry name" value="SDRFAMILY"/>
</dbReference>
<organism evidence="6 7">
    <name type="scientific">Streptomyces lydicamycinicus</name>
    <dbReference type="NCBI Taxonomy" id="1546107"/>
    <lineage>
        <taxon>Bacteria</taxon>
        <taxon>Bacillati</taxon>
        <taxon>Actinomycetota</taxon>
        <taxon>Actinomycetes</taxon>
        <taxon>Kitasatosporales</taxon>
        <taxon>Streptomycetaceae</taxon>
        <taxon>Streptomyces</taxon>
    </lineage>
</organism>
<dbReference type="GO" id="GO:0016020">
    <property type="term" value="C:membrane"/>
    <property type="evidence" value="ECO:0007669"/>
    <property type="project" value="TreeGrafter"/>
</dbReference>
<evidence type="ECO:0000313" key="6">
    <source>
        <dbReference type="EMBL" id="GAO10752.1"/>
    </source>
</evidence>
<evidence type="ECO:0000256" key="2">
    <source>
        <dbReference type="ARBA" id="ARBA00023002"/>
    </source>
</evidence>
<dbReference type="PROSITE" id="PS00061">
    <property type="entry name" value="ADH_SHORT"/>
    <property type="match status" value="1"/>
</dbReference>
<reference evidence="6 7" key="2">
    <citation type="journal article" date="2015" name="Stand. Genomic Sci.">
        <title>Draft genome sequence of marine-derived Streptomyces sp. TP-A0598, a producer of anti-MRSA antibiotic lydicamycins.</title>
        <authorList>
            <person name="Komaki H."/>
            <person name="Ichikawa N."/>
            <person name="Hosoyama A."/>
            <person name="Fujita N."/>
            <person name="Igarashi Y."/>
        </authorList>
    </citation>
    <scope>NUCLEOTIDE SEQUENCE [LARGE SCALE GENOMIC DNA]</scope>
    <source>
        <strain evidence="6 7">NBRC 110027</strain>
    </source>
</reference>
<dbReference type="Gene3D" id="3.40.50.720">
    <property type="entry name" value="NAD(P)-binding Rossmann-like Domain"/>
    <property type="match status" value="1"/>
</dbReference>
<dbReference type="PRINTS" id="PR00081">
    <property type="entry name" value="GDHRDH"/>
</dbReference>
<feature type="region of interest" description="Disordered" evidence="4">
    <location>
        <begin position="1"/>
        <end position="53"/>
    </location>
</feature>
<evidence type="ECO:0000259" key="5">
    <source>
        <dbReference type="SMART" id="SM00822"/>
    </source>
</evidence>
<comment type="similarity">
    <text evidence="1 3">Belongs to the short-chain dehydrogenases/reductases (SDR) family.</text>
</comment>
<protein>
    <submittedName>
        <fullName evidence="6">Putative oxidoreductase</fullName>
    </submittedName>
</protein>
<evidence type="ECO:0000256" key="4">
    <source>
        <dbReference type="SAM" id="MobiDB-lite"/>
    </source>
</evidence>
<reference evidence="7" key="1">
    <citation type="submission" date="2014-09" db="EMBL/GenBank/DDBJ databases">
        <title>Whole genome shotgun sequence of Streptomyces sp. NBRC 110027.</title>
        <authorList>
            <person name="Komaki H."/>
            <person name="Ichikawa N."/>
            <person name="Katano-Makiyama Y."/>
            <person name="Hosoyama A."/>
            <person name="Hashimoto M."/>
            <person name="Uohara A."/>
            <person name="Kitahashi Y."/>
            <person name="Ohji S."/>
            <person name="Kimura A."/>
            <person name="Yamazoe A."/>
            <person name="Igarashi Y."/>
            <person name="Fujita N."/>
        </authorList>
    </citation>
    <scope>NUCLEOTIDE SEQUENCE [LARGE SCALE GENOMIC DNA]</scope>
    <source>
        <strain evidence="7">NBRC 110027</strain>
    </source>
</reference>
<evidence type="ECO:0000313" key="7">
    <source>
        <dbReference type="Proteomes" id="UP000048965"/>
    </source>
</evidence>